<feature type="region of interest" description="Disordered" evidence="11">
    <location>
        <begin position="1"/>
        <end position="26"/>
    </location>
</feature>
<evidence type="ECO:0000256" key="11">
    <source>
        <dbReference type="SAM" id="MobiDB-lite"/>
    </source>
</evidence>
<evidence type="ECO:0000256" key="2">
    <source>
        <dbReference type="ARBA" id="ARBA00009477"/>
    </source>
</evidence>
<keyword evidence="3 9" id="KW-0813">Transport</keyword>
<evidence type="ECO:0000313" key="14">
    <source>
        <dbReference type="EMBL" id="NEK17221.1"/>
    </source>
</evidence>
<proteinExistence type="inferred from homology"/>
<dbReference type="Gene3D" id="2.40.50.100">
    <property type="match status" value="1"/>
</dbReference>
<dbReference type="Gene3D" id="2.40.30.170">
    <property type="match status" value="1"/>
</dbReference>
<dbReference type="EMBL" id="WUFV01000012">
    <property type="protein sequence ID" value="NEK17221.1"/>
    <property type="molecule type" value="Genomic_DNA"/>
</dbReference>
<dbReference type="PRINTS" id="PR01490">
    <property type="entry name" value="RTXTOXIND"/>
</dbReference>
<dbReference type="Pfam" id="PF25994">
    <property type="entry name" value="HH_AprE"/>
    <property type="match status" value="1"/>
</dbReference>
<keyword evidence="5 9" id="KW-0997">Cell inner membrane</keyword>
<dbReference type="AlphaFoldDB" id="A0A7K3VM51"/>
<evidence type="ECO:0000256" key="6">
    <source>
        <dbReference type="ARBA" id="ARBA00022692"/>
    </source>
</evidence>
<dbReference type="GO" id="GO:0005886">
    <property type="term" value="C:plasma membrane"/>
    <property type="evidence" value="ECO:0007669"/>
    <property type="project" value="UniProtKB-SubCell"/>
</dbReference>
<evidence type="ECO:0000259" key="13">
    <source>
        <dbReference type="Pfam" id="PF26002"/>
    </source>
</evidence>
<evidence type="ECO:0000256" key="7">
    <source>
        <dbReference type="ARBA" id="ARBA00022989"/>
    </source>
</evidence>
<reference evidence="14 15" key="1">
    <citation type="submission" date="2019-12" db="EMBL/GenBank/DDBJ databases">
        <title>Rhizobium genotypes associated with high levels of biological nitrogen fixation by grain legumes in a temperate-maritime cropping system.</title>
        <authorList>
            <person name="Maluk M."/>
            <person name="Francesc Ferrando Molina F."/>
            <person name="Lopez Del Egido L."/>
            <person name="Lafos M."/>
            <person name="Langarica-Fuentes A."/>
            <person name="Gebre Yohannes G."/>
            <person name="Young M.W."/>
            <person name="Martin P."/>
            <person name="Gantlett R."/>
            <person name="Kenicer G."/>
            <person name="Hawes C."/>
            <person name="Begg G.S."/>
            <person name="Quilliam R.S."/>
            <person name="Squire G.R."/>
            <person name="Poole P.S."/>
            <person name="Young P.W."/>
            <person name="Iannetta P.M."/>
            <person name="James E.K."/>
        </authorList>
    </citation>
    <scope>NUCLEOTIDE SEQUENCE [LARGE SCALE GENOMIC DNA]</scope>
    <source>
        <strain evidence="14 15">JHI54</strain>
    </source>
</reference>
<evidence type="ECO:0000256" key="1">
    <source>
        <dbReference type="ARBA" id="ARBA00004377"/>
    </source>
</evidence>
<keyword evidence="6 9" id="KW-0812">Transmembrane</keyword>
<evidence type="ECO:0000259" key="12">
    <source>
        <dbReference type="Pfam" id="PF25994"/>
    </source>
</evidence>
<keyword evidence="8 9" id="KW-0472">Membrane</keyword>
<dbReference type="PANTHER" id="PTHR30386">
    <property type="entry name" value="MEMBRANE FUSION SUBUNIT OF EMRAB-TOLC MULTIDRUG EFFLUX PUMP"/>
    <property type="match status" value="1"/>
</dbReference>
<keyword evidence="10" id="KW-0175">Coiled coil</keyword>
<dbReference type="InterPro" id="IPR050739">
    <property type="entry name" value="MFP"/>
</dbReference>
<feature type="compositionally biased region" description="Basic and acidic residues" evidence="11">
    <location>
        <begin position="1"/>
        <end position="12"/>
    </location>
</feature>
<dbReference type="PANTHER" id="PTHR30386:SF17">
    <property type="entry name" value="ALKALINE PROTEASE SECRETION PROTEIN APRE"/>
    <property type="match status" value="1"/>
</dbReference>
<evidence type="ECO:0000256" key="9">
    <source>
        <dbReference type="RuleBase" id="RU365093"/>
    </source>
</evidence>
<comment type="caution">
    <text evidence="14">The sequence shown here is derived from an EMBL/GenBank/DDBJ whole genome shotgun (WGS) entry which is preliminary data.</text>
</comment>
<feature type="domain" description="AprE-like long alpha-helical hairpin" evidence="12">
    <location>
        <begin position="112"/>
        <end position="299"/>
    </location>
</feature>
<dbReference type="InterPro" id="IPR058781">
    <property type="entry name" value="HH_AprE-like"/>
</dbReference>
<evidence type="ECO:0000256" key="3">
    <source>
        <dbReference type="ARBA" id="ARBA00022448"/>
    </source>
</evidence>
<keyword evidence="7 9" id="KW-1133">Transmembrane helix</keyword>
<gene>
    <name evidence="14" type="ORF">GR257_20515</name>
</gene>
<name>A0A7K3VM51_RHILE</name>
<evidence type="ECO:0000256" key="5">
    <source>
        <dbReference type="ARBA" id="ARBA00022519"/>
    </source>
</evidence>
<dbReference type="RefSeq" id="WP_164047901.1">
    <property type="nucleotide sequence ID" value="NZ_WUFV01000012.1"/>
</dbReference>
<dbReference type="InterPro" id="IPR010129">
    <property type="entry name" value="T1SS_HlyD"/>
</dbReference>
<evidence type="ECO:0000256" key="10">
    <source>
        <dbReference type="SAM" id="Coils"/>
    </source>
</evidence>
<dbReference type="NCBIfam" id="TIGR01843">
    <property type="entry name" value="type_I_hlyD"/>
    <property type="match status" value="1"/>
</dbReference>
<dbReference type="GO" id="GO:0015031">
    <property type="term" value="P:protein transport"/>
    <property type="evidence" value="ECO:0007669"/>
    <property type="project" value="InterPro"/>
</dbReference>
<organism evidence="14 15">
    <name type="scientific">Rhizobium leguminosarum</name>
    <dbReference type="NCBI Taxonomy" id="384"/>
    <lineage>
        <taxon>Bacteria</taxon>
        <taxon>Pseudomonadati</taxon>
        <taxon>Pseudomonadota</taxon>
        <taxon>Alphaproteobacteria</taxon>
        <taxon>Hyphomicrobiales</taxon>
        <taxon>Rhizobiaceae</taxon>
        <taxon>Rhizobium/Agrobacterium group</taxon>
        <taxon>Rhizobium</taxon>
    </lineage>
</organism>
<evidence type="ECO:0000256" key="8">
    <source>
        <dbReference type="ARBA" id="ARBA00023136"/>
    </source>
</evidence>
<comment type="subcellular location">
    <subcellularLocation>
        <location evidence="1 9">Cell inner membrane</location>
        <topology evidence="1 9">Single-pass membrane protein</topology>
    </subcellularLocation>
</comment>
<evidence type="ECO:0000256" key="4">
    <source>
        <dbReference type="ARBA" id="ARBA00022475"/>
    </source>
</evidence>
<dbReference type="InterPro" id="IPR058982">
    <property type="entry name" value="Beta-barrel_AprE"/>
</dbReference>
<sequence>MHEKRLGRKEVFHTQTKAQPPLAPDTNNTFPVASRVLAGLTLGLLLFAGAGGWAATTQLQGAIIASGIIKVDRNLKSIQHRDGGIVSEIAIKEGDFVSKGQIMLRLDDAQTRAELSIVRTQLVELTARQARLVAERDNEAEIVFAPQFAAILSEFPLVLSGERRLFDGNRRNRQNQKQQLQYGISQLEEELKGLIAQHDAKTDELELVRIEHVKIKGLADKKLIDTSRKYFIDRELSKLTGENGEVQANIARSRARMSEIQVQIIAIDEAARTEAQRELSIIEPKISELTERRIAVEDRLSRTDIRAPLSGTVNELFVHTIGGVITPAEKLVTLVPNDAALKIQARLSPTDIDQIFVGQDARMRFSAFNQRATPELHGSIAYVSAATSTDPATGQIFYLADVAVPPAELARLGDNRLLPGMPVEVFVSTEERTAMSFFAKPLTDQFNRAFREE</sequence>
<keyword evidence="4 9" id="KW-1003">Cell membrane</keyword>
<dbReference type="Proteomes" id="UP000471705">
    <property type="component" value="Unassembled WGS sequence"/>
</dbReference>
<protein>
    <recommendedName>
        <fullName evidence="9">Membrane fusion protein (MFP) family protein</fullName>
    </recommendedName>
</protein>
<comment type="similarity">
    <text evidence="2 9">Belongs to the membrane fusion protein (MFP) (TC 8.A.1) family.</text>
</comment>
<feature type="coiled-coil region" evidence="10">
    <location>
        <begin position="170"/>
        <end position="204"/>
    </location>
</feature>
<evidence type="ECO:0000313" key="15">
    <source>
        <dbReference type="Proteomes" id="UP000471705"/>
    </source>
</evidence>
<feature type="domain" description="AprE-like beta-barrel" evidence="13">
    <location>
        <begin position="342"/>
        <end position="430"/>
    </location>
</feature>
<dbReference type="Pfam" id="PF26002">
    <property type="entry name" value="Beta-barrel_AprE"/>
    <property type="match status" value="1"/>
</dbReference>
<accession>A0A7K3VM51</accession>
<feature type="transmembrane region" description="Helical" evidence="9">
    <location>
        <begin position="36"/>
        <end position="55"/>
    </location>
</feature>